<evidence type="ECO:0000313" key="1">
    <source>
        <dbReference type="EMBL" id="ORX47822.1"/>
    </source>
</evidence>
<reference evidence="1 2" key="2">
    <citation type="submission" date="2016-08" db="EMBL/GenBank/DDBJ databases">
        <title>Pervasive Adenine N6-methylation of Active Genes in Fungi.</title>
        <authorList>
            <consortium name="DOE Joint Genome Institute"/>
            <person name="Mondo S.J."/>
            <person name="Dannebaum R.O."/>
            <person name="Kuo R.C."/>
            <person name="Labutti K."/>
            <person name="Haridas S."/>
            <person name="Kuo A."/>
            <person name="Salamov A."/>
            <person name="Ahrendt S.R."/>
            <person name="Lipzen A."/>
            <person name="Sullivan W."/>
            <person name="Andreopoulos W.B."/>
            <person name="Clum A."/>
            <person name="Lindquist E."/>
            <person name="Daum C."/>
            <person name="Ramamoorthy G.K."/>
            <person name="Gryganskyi A."/>
            <person name="Culley D."/>
            <person name="Magnuson J.K."/>
            <person name="James T.Y."/>
            <person name="O'Malley M.A."/>
            <person name="Stajich J.E."/>
            <person name="Spatafora J.W."/>
            <person name="Visel A."/>
            <person name="Grigoriev I.V."/>
        </authorList>
    </citation>
    <scope>NUCLEOTIDE SEQUENCE [LARGE SCALE GENOMIC DNA]</scope>
    <source>
        <strain evidence="2">finn</strain>
    </source>
</reference>
<sequence>MSEKENYSTDDMSIIFEKIKKSNALFKDNAISNRNKESSFIDVTSTEINNLLFLVVFGLDKDYTEIIKFFLYTLEHDEETSDAKELNLKDVILLISKEYHETKMNHDTINLYIETLLNGIKGDPHSTSGKYDGSKSLLAKFNLALKLNNKPLIKQIVENYFKNGLFDVNDEDDNGQSPIVVVYESLKNIPPNILVSIKKYKA</sequence>
<accession>A0A1Y1V692</accession>
<reference evidence="1 2" key="1">
    <citation type="submission" date="2016-08" db="EMBL/GenBank/DDBJ databases">
        <title>Genomes of anaerobic fungi encode conserved fungal cellulosomes for biomass hydrolysis.</title>
        <authorList>
            <consortium name="DOE Joint Genome Institute"/>
            <person name="Haitjema C.H."/>
            <person name="Gilmore S.P."/>
            <person name="Henske J.K."/>
            <person name="Solomon K.V."/>
            <person name="De Groot R."/>
            <person name="Kuo A."/>
            <person name="Mondo S.J."/>
            <person name="Salamov A.A."/>
            <person name="Labutti K."/>
            <person name="Zhao Z."/>
            <person name="Chiniquy J."/>
            <person name="Barry K."/>
            <person name="Brewer H.M."/>
            <person name="Purvine S.O."/>
            <person name="Wright A.T."/>
            <person name="Boxma B."/>
            <person name="Van Alen T."/>
            <person name="Hackstein J.H."/>
            <person name="Baker S.E."/>
            <person name="Grigoriev I.V."/>
            <person name="O'Malley M.A."/>
        </authorList>
    </citation>
    <scope>NUCLEOTIDE SEQUENCE [LARGE SCALE GENOMIC DNA]</scope>
    <source>
        <strain evidence="2">finn</strain>
    </source>
</reference>
<keyword evidence="2" id="KW-1185">Reference proteome</keyword>
<name>A0A1Y1V692_9FUNG</name>
<comment type="caution">
    <text evidence="1">The sequence shown here is derived from an EMBL/GenBank/DDBJ whole genome shotgun (WGS) entry which is preliminary data.</text>
</comment>
<gene>
    <name evidence="1" type="ORF">BCR36DRAFT_584532</name>
</gene>
<organism evidence="1 2">
    <name type="scientific">Piromyces finnis</name>
    <dbReference type="NCBI Taxonomy" id="1754191"/>
    <lineage>
        <taxon>Eukaryota</taxon>
        <taxon>Fungi</taxon>
        <taxon>Fungi incertae sedis</taxon>
        <taxon>Chytridiomycota</taxon>
        <taxon>Chytridiomycota incertae sedis</taxon>
        <taxon>Neocallimastigomycetes</taxon>
        <taxon>Neocallimastigales</taxon>
        <taxon>Neocallimastigaceae</taxon>
        <taxon>Piromyces</taxon>
    </lineage>
</organism>
<dbReference type="AlphaFoldDB" id="A0A1Y1V692"/>
<protein>
    <submittedName>
        <fullName evidence="1">Uncharacterized protein</fullName>
    </submittedName>
</protein>
<proteinExistence type="predicted"/>
<dbReference type="Proteomes" id="UP000193719">
    <property type="component" value="Unassembled WGS sequence"/>
</dbReference>
<dbReference type="EMBL" id="MCFH01000029">
    <property type="protein sequence ID" value="ORX47822.1"/>
    <property type="molecule type" value="Genomic_DNA"/>
</dbReference>
<evidence type="ECO:0000313" key="2">
    <source>
        <dbReference type="Proteomes" id="UP000193719"/>
    </source>
</evidence>